<evidence type="ECO:0000256" key="4">
    <source>
        <dbReference type="ARBA" id="ARBA00032230"/>
    </source>
</evidence>
<evidence type="ECO:0000256" key="6">
    <source>
        <dbReference type="SAM" id="MobiDB-lite"/>
    </source>
</evidence>
<dbReference type="SUPFAM" id="SSF74650">
    <property type="entry name" value="Galactose mutarotase-like"/>
    <property type="match status" value="1"/>
</dbReference>
<dbReference type="Gene3D" id="3.20.20.80">
    <property type="entry name" value="Glycosidases"/>
    <property type="match status" value="1"/>
</dbReference>
<dbReference type="OrthoDB" id="408320at2759"/>
<dbReference type="GO" id="GO:0005990">
    <property type="term" value="P:lactose catabolic process"/>
    <property type="evidence" value="ECO:0007669"/>
    <property type="project" value="TreeGrafter"/>
</dbReference>
<dbReference type="Pfam" id="PF02837">
    <property type="entry name" value="Glyco_hydro_2_N"/>
    <property type="match status" value="1"/>
</dbReference>
<evidence type="ECO:0000256" key="1">
    <source>
        <dbReference type="ARBA" id="ARBA00007401"/>
    </source>
</evidence>
<dbReference type="SUPFAM" id="SSF49785">
    <property type="entry name" value="Galactose-binding domain-like"/>
    <property type="match status" value="1"/>
</dbReference>
<dbReference type="Gene3D" id="2.70.98.10">
    <property type="match status" value="1"/>
</dbReference>
<dbReference type="InterPro" id="IPR017853">
    <property type="entry name" value="GH"/>
</dbReference>
<dbReference type="GO" id="GO:0030246">
    <property type="term" value="F:carbohydrate binding"/>
    <property type="evidence" value="ECO:0007669"/>
    <property type="project" value="InterPro"/>
</dbReference>
<dbReference type="InterPro" id="IPR014718">
    <property type="entry name" value="GH-type_carb-bd"/>
</dbReference>
<evidence type="ECO:0000256" key="3">
    <source>
        <dbReference type="ARBA" id="ARBA00023295"/>
    </source>
</evidence>
<dbReference type="Gene3D" id="2.60.120.260">
    <property type="entry name" value="Galactose-binding domain-like"/>
    <property type="match status" value="1"/>
</dbReference>
<dbReference type="SUPFAM" id="SSF49303">
    <property type="entry name" value="beta-Galactosidase/glucuronidase domain"/>
    <property type="match status" value="2"/>
</dbReference>
<gene>
    <name evidence="8" type="ORF">E0L32_011608</name>
</gene>
<dbReference type="InterPro" id="IPR023230">
    <property type="entry name" value="Glyco_hydro_2_CS"/>
</dbReference>
<dbReference type="InterPro" id="IPR011013">
    <property type="entry name" value="Gal_mutarotase_sf_dom"/>
</dbReference>
<evidence type="ECO:0000256" key="2">
    <source>
        <dbReference type="ARBA" id="ARBA00022801"/>
    </source>
</evidence>
<dbReference type="SUPFAM" id="SSF51445">
    <property type="entry name" value="(Trans)glycosidases"/>
    <property type="match status" value="1"/>
</dbReference>
<protein>
    <recommendedName>
        <fullName evidence="4">Lactase</fullName>
    </recommendedName>
</protein>
<evidence type="ECO:0000313" key="8">
    <source>
        <dbReference type="EMBL" id="TPX18495.1"/>
    </source>
</evidence>
<evidence type="ECO:0000313" key="9">
    <source>
        <dbReference type="Proteomes" id="UP000319257"/>
    </source>
</evidence>
<evidence type="ECO:0000259" key="7">
    <source>
        <dbReference type="SMART" id="SM01038"/>
    </source>
</evidence>
<proteinExistence type="inferred from homology"/>
<dbReference type="Proteomes" id="UP000319257">
    <property type="component" value="Unassembled WGS sequence"/>
</dbReference>
<feature type="domain" description="Beta galactosidase small chain/" evidence="7">
    <location>
        <begin position="770"/>
        <end position="1060"/>
    </location>
</feature>
<reference evidence="8 9" key="1">
    <citation type="submission" date="2019-06" db="EMBL/GenBank/DDBJ databases">
        <title>Draft genome sequence of the filamentous fungus Phialemoniopsis curvata isolated from diesel fuel.</title>
        <authorList>
            <person name="Varaljay V.A."/>
            <person name="Lyon W.J."/>
            <person name="Crouch A.L."/>
            <person name="Drake C.E."/>
            <person name="Hollomon J.M."/>
            <person name="Nadeau L.J."/>
            <person name="Nunn H.S."/>
            <person name="Stevenson B.S."/>
            <person name="Bojanowski C.L."/>
            <person name="Crookes-Goodson W.J."/>
        </authorList>
    </citation>
    <scope>NUCLEOTIDE SEQUENCE [LARGE SCALE GENOMIC DNA]</scope>
    <source>
        <strain evidence="8 9">D216</strain>
    </source>
</reference>
<dbReference type="InterPro" id="IPR050347">
    <property type="entry name" value="Bact_Beta-galactosidase"/>
</dbReference>
<dbReference type="InterPro" id="IPR006101">
    <property type="entry name" value="Glyco_hydro_2"/>
</dbReference>
<sequence>MAPAGLPLRQDKDKNDFENEAVFRRNCLPPRAYHIPETSLLLNGKWEFHMASTPLEAPEPASSGDGRPPGPSAEECWSSIQVPGHWQLQGWGHPHYTNVQFPIPVCPPYVPAENPTGTYRRVFHVPPRWDADTQLRLRFEGVDSAYHVWVNGVLVGYAQGSRNPSEFDVSDSVVRGGPNEVFVRVYQWSDGTYIEDQDQWWLSGIFRDVYLLAVPKDIWIEDYFIEGDLDESYRDGLLRATVNVCTSKPSTLTLTLHELAKNGGGLVGTTKTTIEPTEKETAAKLNLTISHPEKWTAESPYLYRVELTLASGDKTYTVNQNIGFRKVELLNGHICVNGKRINIRGVNRHDHHPLFGRAVPLEFIKQDLILMKKHNVNALRCSHYPSHPKLYDMADELGLWIMDEADLECHGFYDAIARPMDVPEEMDYEERKKLVFGKAALYTSDNPTWKDAYVDRIRSMFYRDRNHASIIIWSFGNEAFYGQNHRAMWDFIKAHDTGRLVHYEGDAKAETADMFSYMYPALDRLERLATTEAVREDGSYDKPIILCEYGHAMGNGPGLLSDYEKLFRKYPRLQGGYIWEWANHGLLKKDGDKSYYGYGGDFNDFPNDGTFVMDGLCNSIHEPTPGLLELKRVIQPARISLQGRDLVIENLHDFIDLDHLTLTYKVEEFDNEVTQLAAGVQRFPTVEAGHSVEVELPDNVFGHKSQHEIMLTVALRLRESTPWADVGHTVAWSQFYLTDQRKHMLMTLPPSGPFRPTSKVETKTSGSSLLVSGVDWTFEFDRARGYLRRWTSGGATILEPDEKTHAAIIPSFWRPPTDNDMPQSLPYWKRFGVDDLTSQLRSFTVNGDTDGVIIEATTFLSPPVLDWGWTAVIEYMILNTGTLDVRVKLRPSGHSPSHVPRIGLDLRVDRSLDRPRWYGLGPGESYPDKRGAQRNGIWEVPSVADLHTHYDVPQEGGNRMGAGWVALTEPHGRGLRARVSAAPDDEQWRHMHEGFSWAASKYGAKAVENARHPCDLVKEEATLLRLDAEVAGVGSAACGPGVKDGDLVRVREMGFAFVLDIVGS</sequence>
<keyword evidence="2 5" id="KW-0378">Hydrolase</keyword>
<dbReference type="InterPro" id="IPR008979">
    <property type="entry name" value="Galactose-bd-like_sf"/>
</dbReference>
<dbReference type="PRINTS" id="PR00132">
    <property type="entry name" value="GLHYDRLASE2"/>
</dbReference>
<dbReference type="InterPro" id="IPR036156">
    <property type="entry name" value="Beta-gal/glucu_dom_sf"/>
</dbReference>
<dbReference type="Pfam" id="PF02836">
    <property type="entry name" value="Glyco_hydro_2_C"/>
    <property type="match status" value="1"/>
</dbReference>
<dbReference type="FunFam" id="3.20.20.80:FF:000018">
    <property type="entry name" value="Beta-galactosidase"/>
    <property type="match status" value="1"/>
</dbReference>
<evidence type="ECO:0000256" key="5">
    <source>
        <dbReference type="RuleBase" id="RU361154"/>
    </source>
</evidence>
<keyword evidence="9" id="KW-1185">Reference proteome</keyword>
<dbReference type="PANTHER" id="PTHR46323:SF1">
    <property type="entry name" value="LACTASE"/>
    <property type="match status" value="1"/>
</dbReference>
<dbReference type="Pfam" id="PF02929">
    <property type="entry name" value="Bgal_small_N"/>
    <property type="match status" value="1"/>
</dbReference>
<dbReference type="Pfam" id="PF16353">
    <property type="entry name" value="LacZ_4"/>
    <property type="match status" value="1"/>
</dbReference>
<comment type="caution">
    <text evidence="8">The sequence shown here is derived from an EMBL/GenBank/DDBJ whole genome shotgun (WGS) entry which is preliminary data.</text>
</comment>
<comment type="similarity">
    <text evidence="1 5">Belongs to the glycosyl hydrolase 2 family.</text>
</comment>
<dbReference type="GeneID" id="41979055"/>
<dbReference type="PROSITE" id="PS00608">
    <property type="entry name" value="GLYCOSYL_HYDROL_F2_2"/>
    <property type="match status" value="1"/>
</dbReference>
<dbReference type="Pfam" id="PF00703">
    <property type="entry name" value="Glyco_hydro_2"/>
    <property type="match status" value="1"/>
</dbReference>
<dbReference type="AlphaFoldDB" id="A0A507B5U1"/>
<dbReference type="InterPro" id="IPR023232">
    <property type="entry name" value="Glyco_hydro_2_AS"/>
</dbReference>
<dbReference type="EMBL" id="SKBQ01000111">
    <property type="protein sequence ID" value="TPX18495.1"/>
    <property type="molecule type" value="Genomic_DNA"/>
</dbReference>
<dbReference type="PROSITE" id="PS00719">
    <property type="entry name" value="GLYCOSYL_HYDROL_F2_1"/>
    <property type="match status" value="1"/>
</dbReference>
<dbReference type="InterPro" id="IPR006103">
    <property type="entry name" value="Glyco_hydro_2_cat"/>
</dbReference>
<dbReference type="InParanoid" id="A0A507B5U1"/>
<dbReference type="RefSeq" id="XP_031000206.1">
    <property type="nucleotide sequence ID" value="XM_031134356.1"/>
</dbReference>
<dbReference type="SMART" id="SM01038">
    <property type="entry name" value="Bgal_small_N"/>
    <property type="match status" value="1"/>
</dbReference>
<dbReference type="GO" id="GO:0004565">
    <property type="term" value="F:beta-galactosidase activity"/>
    <property type="evidence" value="ECO:0007669"/>
    <property type="project" value="InterPro"/>
</dbReference>
<dbReference type="InterPro" id="IPR032312">
    <property type="entry name" value="LacZ_4"/>
</dbReference>
<name>A0A507B5U1_9PEZI</name>
<keyword evidence="3 5" id="KW-0326">Glycosidase</keyword>
<dbReference type="STRING" id="1093900.A0A507B5U1"/>
<dbReference type="InterPro" id="IPR013783">
    <property type="entry name" value="Ig-like_fold"/>
</dbReference>
<dbReference type="PANTHER" id="PTHR46323">
    <property type="entry name" value="BETA-GALACTOSIDASE"/>
    <property type="match status" value="1"/>
</dbReference>
<feature type="region of interest" description="Disordered" evidence="6">
    <location>
        <begin position="55"/>
        <end position="76"/>
    </location>
</feature>
<dbReference type="GO" id="GO:0009341">
    <property type="term" value="C:beta-galactosidase complex"/>
    <property type="evidence" value="ECO:0007669"/>
    <property type="project" value="InterPro"/>
</dbReference>
<dbReference type="InterPro" id="IPR006102">
    <property type="entry name" value="Ig-like_GH2"/>
</dbReference>
<accession>A0A507B5U1</accession>
<dbReference type="FunFam" id="2.60.120.260:FF:000125">
    <property type="entry name" value="Intracellular beta-galactosidase BgaD"/>
    <property type="match status" value="1"/>
</dbReference>
<organism evidence="8 9">
    <name type="scientific">Thyridium curvatum</name>
    <dbReference type="NCBI Taxonomy" id="1093900"/>
    <lineage>
        <taxon>Eukaryota</taxon>
        <taxon>Fungi</taxon>
        <taxon>Dikarya</taxon>
        <taxon>Ascomycota</taxon>
        <taxon>Pezizomycotina</taxon>
        <taxon>Sordariomycetes</taxon>
        <taxon>Sordariomycetidae</taxon>
        <taxon>Thyridiales</taxon>
        <taxon>Thyridiaceae</taxon>
        <taxon>Thyridium</taxon>
    </lineage>
</organism>
<dbReference type="Gene3D" id="2.60.40.10">
    <property type="entry name" value="Immunoglobulins"/>
    <property type="match status" value="2"/>
</dbReference>
<dbReference type="InterPro" id="IPR006104">
    <property type="entry name" value="Glyco_hydro_2_N"/>
</dbReference>
<dbReference type="InterPro" id="IPR004199">
    <property type="entry name" value="B-gal_small/dom_5"/>
</dbReference>